<dbReference type="AlphaFoldDB" id="A0AAX3IWI2"/>
<dbReference type="EMBL" id="CABHOD010000005">
    <property type="protein sequence ID" value="VUX63533.1"/>
    <property type="molecule type" value="Genomic_DNA"/>
</dbReference>
<accession>A0AAX3IWI2</accession>
<evidence type="ECO:0000313" key="1">
    <source>
        <dbReference type="EMBL" id="VUX63533.1"/>
    </source>
</evidence>
<comment type="caution">
    <text evidence="1">The sequence shown here is derived from an EMBL/GenBank/DDBJ whole genome shotgun (WGS) entry which is preliminary data.</text>
</comment>
<dbReference type="Proteomes" id="UP000331308">
    <property type="component" value="Unassembled WGS sequence"/>
</dbReference>
<reference evidence="1 2" key="1">
    <citation type="submission" date="2019-07" db="EMBL/GenBank/DDBJ databases">
        <authorList>
            <person name="Chang H.-W."/>
            <person name="Raman A."/>
            <person name="Venkatesh S."/>
            <person name="Gehrig J."/>
        </authorList>
    </citation>
    <scope>NUCLEOTIDE SEQUENCE [LARGE SCALE GENOMIC DNA]</scope>
    <source>
        <strain evidence="1">Bifidobacterium_pseudocatenulatum_LFYP_29</strain>
    </source>
</reference>
<name>A0AAX3IWI2_BIFPS</name>
<protein>
    <submittedName>
        <fullName evidence="1">Uncharacterized protein</fullName>
    </submittedName>
</protein>
<gene>
    <name evidence="1" type="ORF">BPLFYP29_00979</name>
</gene>
<proteinExistence type="predicted"/>
<evidence type="ECO:0000313" key="2">
    <source>
        <dbReference type="Proteomes" id="UP000331308"/>
    </source>
</evidence>
<organism evidence="1 2">
    <name type="scientific">Bifidobacterium pseudocatenulatum</name>
    <dbReference type="NCBI Taxonomy" id="28026"/>
    <lineage>
        <taxon>Bacteria</taxon>
        <taxon>Bacillati</taxon>
        <taxon>Actinomycetota</taxon>
        <taxon>Actinomycetes</taxon>
        <taxon>Bifidobacteriales</taxon>
        <taxon>Bifidobacteriaceae</taxon>
        <taxon>Bifidobacterium</taxon>
    </lineage>
</organism>
<sequence>MKTGGLEQRVHVASVQPVDQGLQVVADLQRVCGLDAGRGDPRQITVGTERATGERLEIQRGHFVDATDQFLVQIPPILGVFAHVGHAIRDAASREHVSGRRVRGNELAFQHQRRVLQGQCGSLDCVRVVGIAHQPVAIVIRQRHILNAIQRLQSVGLVLQCIDPPQTFGSSLLVLKAAQFAGKGADALR</sequence>